<feature type="transmembrane region" description="Helical" evidence="1">
    <location>
        <begin position="21"/>
        <end position="41"/>
    </location>
</feature>
<gene>
    <name evidence="2" type="ORF">Lh8105_02680</name>
</gene>
<feature type="transmembrane region" description="Helical" evidence="1">
    <location>
        <begin position="109"/>
        <end position="128"/>
    </location>
</feature>
<dbReference type="EMBL" id="CP015496">
    <property type="protein sequence ID" value="AUI73828.1"/>
    <property type="molecule type" value="Genomic_DNA"/>
</dbReference>
<evidence type="ECO:0000313" key="2">
    <source>
        <dbReference type="EMBL" id="AUI73828.1"/>
    </source>
</evidence>
<dbReference type="Proteomes" id="UP000234562">
    <property type="component" value="Chromosome"/>
</dbReference>
<keyword evidence="1" id="KW-1133">Transmembrane helix</keyword>
<feature type="transmembrane region" description="Helical" evidence="1">
    <location>
        <begin position="82"/>
        <end position="103"/>
    </location>
</feature>
<feature type="transmembrane region" description="Helical" evidence="1">
    <location>
        <begin position="53"/>
        <end position="70"/>
    </location>
</feature>
<proteinExistence type="predicted"/>
<sequence>MLHRKINLYTLSLRHPQHATLGLAIIFVSTILICNNLYYFWPPFMAGFLNDDAIGMLGLVLGGNLIFWAARDKDSVKTNFWLLAFSCAFWAFEACVEFIQGSVVGEPHMITAGALEVIMFIFTLSVIGKSKKLR</sequence>
<name>A0AAU8XSR5_LACHE</name>
<dbReference type="AlphaFoldDB" id="A0AAU8XSR5"/>
<keyword evidence="1" id="KW-0472">Membrane</keyword>
<accession>A0AAU8XSR5</accession>
<evidence type="ECO:0000313" key="3">
    <source>
        <dbReference type="Proteomes" id="UP000234562"/>
    </source>
</evidence>
<keyword evidence="1" id="KW-0812">Transmembrane</keyword>
<protein>
    <submittedName>
        <fullName evidence="2">Uncharacterized protein</fullName>
    </submittedName>
</protein>
<organism evidence="2 3">
    <name type="scientific">Lactobacillus helveticus</name>
    <name type="common">Lactobacillus suntoryeus</name>
    <dbReference type="NCBI Taxonomy" id="1587"/>
    <lineage>
        <taxon>Bacteria</taxon>
        <taxon>Bacillati</taxon>
        <taxon>Bacillota</taxon>
        <taxon>Bacilli</taxon>
        <taxon>Lactobacillales</taxon>
        <taxon>Lactobacillaceae</taxon>
        <taxon>Lactobacillus</taxon>
    </lineage>
</organism>
<evidence type="ECO:0000256" key="1">
    <source>
        <dbReference type="SAM" id="Phobius"/>
    </source>
</evidence>
<reference evidence="3" key="1">
    <citation type="submission" date="2016-05" db="EMBL/GenBank/DDBJ databases">
        <title>Genome sequence of Lactobacillus helveticus FAM8105.</title>
        <authorList>
            <person name="Ahrens C."/>
            <person name="Schmid M."/>
        </authorList>
    </citation>
    <scope>NUCLEOTIDE SEQUENCE [LARGE SCALE GENOMIC DNA]</scope>
    <source>
        <strain evidence="3">FAM8105</strain>
    </source>
</reference>